<dbReference type="EMBL" id="JACVXC010000003">
    <property type="protein sequence ID" value="MBD0835484.1"/>
    <property type="molecule type" value="Genomic_DNA"/>
</dbReference>
<dbReference type="SUPFAM" id="SSF75005">
    <property type="entry name" value="Arabinanase/levansucrase/invertase"/>
    <property type="match status" value="1"/>
</dbReference>
<dbReference type="AlphaFoldDB" id="A0A8J6UH03"/>
<keyword evidence="1" id="KW-0378">Hydrolase</keyword>
<organism evidence="1 2">
    <name type="scientific">Aestuariibaculum suncheonense</name>
    <dbReference type="NCBI Taxonomy" id="1028745"/>
    <lineage>
        <taxon>Bacteria</taxon>
        <taxon>Pseudomonadati</taxon>
        <taxon>Bacteroidota</taxon>
        <taxon>Flavobacteriia</taxon>
        <taxon>Flavobacteriales</taxon>
        <taxon>Flavobacteriaceae</taxon>
    </lineage>
</organism>
<dbReference type="Gene3D" id="2.115.10.20">
    <property type="entry name" value="Glycosyl hydrolase domain, family 43"/>
    <property type="match status" value="1"/>
</dbReference>
<sequence>MKLLFNLCLGLTLYSCATKHQQPLTVKALPIDGQVESNLIVGPSVLNDPDRFVWGGSVVKGDDNKYHMLYSTWECGDSIPQFSDSWVLKSKIAYAVSDYPDRDFKFQKIILKGRVLEGDSTAWDAQMVHNPHLKKFNNKYYLYYGAGKDPGIQPAGSKGEALNKRNRVQQSQCIGVIEFDSFEDLMNGKYKRFDTPLLEARTRVKPDHIVNPSPEGTEPKPDNIIVVNPSVVQRPSDGKYLLYFKGNFYNPGWRGVHGVAIGDSPTGPFTPTDNFVFDIRNEDGTIASGEDPYVWYHNTRKKFYVVLKDFTGKITTGQPGLAILESIDGIKWTKPEQSFFLKKEVVLKSGDTLHVNRLERPQLLIDGKGNPKVLYAACALINVSPTQKGESFNVHIPLKVENK</sequence>
<dbReference type="RefSeq" id="WP_188215980.1">
    <property type="nucleotide sequence ID" value="NZ_BAABGH010000005.1"/>
</dbReference>
<dbReference type="PROSITE" id="PS51257">
    <property type="entry name" value="PROKAR_LIPOPROTEIN"/>
    <property type="match status" value="1"/>
</dbReference>
<gene>
    <name evidence="1" type="ORF">ICJ84_08560</name>
</gene>
<dbReference type="Proteomes" id="UP000602057">
    <property type="component" value="Unassembled WGS sequence"/>
</dbReference>
<evidence type="ECO:0000313" key="2">
    <source>
        <dbReference type="Proteomes" id="UP000602057"/>
    </source>
</evidence>
<dbReference type="CDD" id="cd08994">
    <property type="entry name" value="GH43_62_32_68_117_130-like"/>
    <property type="match status" value="1"/>
</dbReference>
<proteinExistence type="predicted"/>
<dbReference type="InterPro" id="IPR023296">
    <property type="entry name" value="Glyco_hydro_beta-prop_sf"/>
</dbReference>
<accession>A0A8J6UH03</accession>
<keyword evidence="2" id="KW-1185">Reference proteome</keyword>
<protein>
    <submittedName>
        <fullName evidence="1">Glycoside hydrolase family protein</fullName>
    </submittedName>
</protein>
<evidence type="ECO:0000313" key="1">
    <source>
        <dbReference type="EMBL" id="MBD0835484.1"/>
    </source>
</evidence>
<dbReference type="GO" id="GO:0016787">
    <property type="term" value="F:hydrolase activity"/>
    <property type="evidence" value="ECO:0007669"/>
    <property type="project" value="UniProtKB-KW"/>
</dbReference>
<reference evidence="1" key="1">
    <citation type="journal article" date="2013" name="Int. J. Syst. Evol. Microbiol.">
        <title>Aestuariibaculum suncheonense gen. nov., sp. nov., a marine bacterium of the family Flavobacteriaceae isolated from a tidal flat and emended descriptions of the genera Gaetbulibacter and Tamlana.</title>
        <authorList>
            <person name="Jeong S.H."/>
            <person name="Park M.S."/>
            <person name="Jin H.M."/>
            <person name="Lee K."/>
            <person name="Park W."/>
            <person name="Jeon C.O."/>
        </authorList>
    </citation>
    <scope>NUCLEOTIDE SEQUENCE</scope>
    <source>
        <strain evidence="1">SC17</strain>
    </source>
</reference>
<reference evidence="1" key="2">
    <citation type="submission" date="2020-09" db="EMBL/GenBank/DDBJ databases">
        <authorList>
            <person name="Wu Z."/>
        </authorList>
    </citation>
    <scope>NUCLEOTIDE SEQUENCE</scope>
    <source>
        <strain evidence="1">SC17</strain>
    </source>
</reference>
<name>A0A8J6UH03_9FLAO</name>
<comment type="caution">
    <text evidence="1">The sequence shown here is derived from an EMBL/GenBank/DDBJ whole genome shotgun (WGS) entry which is preliminary data.</text>
</comment>